<evidence type="ECO:0000256" key="2">
    <source>
        <dbReference type="ARBA" id="ARBA00022840"/>
    </source>
</evidence>
<dbReference type="AlphaFoldDB" id="A0AAU7ZND2"/>
<proteinExistence type="predicted"/>
<dbReference type="InterPro" id="IPR050445">
    <property type="entry name" value="Bact_polysacc_biosynth/exp"/>
</dbReference>
<accession>A0AAU7ZND2</accession>
<organism evidence="4">
    <name type="scientific">Tunturiibacter psychrotolerans</name>
    <dbReference type="NCBI Taxonomy" id="3069686"/>
    <lineage>
        <taxon>Bacteria</taxon>
        <taxon>Pseudomonadati</taxon>
        <taxon>Acidobacteriota</taxon>
        <taxon>Terriglobia</taxon>
        <taxon>Terriglobales</taxon>
        <taxon>Acidobacteriaceae</taxon>
        <taxon>Tunturiibacter</taxon>
    </lineage>
</organism>
<dbReference type="PANTHER" id="PTHR32309">
    <property type="entry name" value="TYROSINE-PROTEIN KINASE"/>
    <property type="match status" value="1"/>
</dbReference>
<dbReference type="KEGG" id="tpsc:RBB77_18680"/>
<feature type="region of interest" description="Disordered" evidence="3">
    <location>
        <begin position="49"/>
        <end position="77"/>
    </location>
</feature>
<dbReference type="SUPFAM" id="SSF52540">
    <property type="entry name" value="P-loop containing nucleoside triphosphate hydrolases"/>
    <property type="match status" value="1"/>
</dbReference>
<reference evidence="4" key="2">
    <citation type="journal article" date="2024" name="Environ. Microbiol.">
        <title>Genome analysis and description of Tunturibacter gen. nov. expands the diversity of Terriglobia in tundra soils.</title>
        <authorList>
            <person name="Messyasz A."/>
            <person name="Mannisto M.K."/>
            <person name="Kerkhof L.J."/>
            <person name="Haggblom M.M."/>
        </authorList>
    </citation>
    <scope>NUCLEOTIDE SEQUENCE</scope>
    <source>
        <strain evidence="4">X5P6</strain>
    </source>
</reference>
<sequence>MSRIFDALKRSEAERSGIDLSERSQAAEMMQRTERGIPPRWKTTVLSEHLDTPKSADRDALSGLPSKPHGETLSESSVAVELPQTEEQLNPFGQFRSLQVALGPQSRLVSLAESASPAAEAFRLLTVRLRHLRRDQTLKKVLITSTIPQEGKSMVAGNLACTLAVKTQQKILLLEGDLRRPSLSKMFGLGRNPGLCEWLEGESSLAASIYHLEEPDIWILPAGSAPSNALELLQSGRLSTLMDRLTAWFDWIIIDSPPVLPLADTSVWMRLADGILLATRQGSTEKRQLLRGLEAIERRKLIGALVNSSNNAATSDYYYSPATIPHK</sequence>
<evidence type="ECO:0000256" key="3">
    <source>
        <dbReference type="SAM" id="MobiDB-lite"/>
    </source>
</evidence>
<name>A0AAU7ZND2_9BACT</name>
<keyword evidence="1" id="KW-0547">Nucleotide-binding</keyword>
<dbReference type="CDD" id="cd05387">
    <property type="entry name" value="BY-kinase"/>
    <property type="match status" value="1"/>
</dbReference>
<dbReference type="EC" id="2.7.10.2" evidence="4"/>
<evidence type="ECO:0000256" key="1">
    <source>
        <dbReference type="ARBA" id="ARBA00022741"/>
    </source>
</evidence>
<keyword evidence="4" id="KW-0808">Transferase</keyword>
<dbReference type="EMBL" id="CP132942">
    <property type="protein sequence ID" value="XCB32447.1"/>
    <property type="molecule type" value="Genomic_DNA"/>
</dbReference>
<feature type="compositionally biased region" description="Basic and acidic residues" evidence="3">
    <location>
        <begin position="49"/>
        <end position="60"/>
    </location>
</feature>
<evidence type="ECO:0000313" key="4">
    <source>
        <dbReference type="EMBL" id="XCB32447.1"/>
    </source>
</evidence>
<dbReference type="GO" id="GO:0004715">
    <property type="term" value="F:non-membrane spanning protein tyrosine kinase activity"/>
    <property type="evidence" value="ECO:0007669"/>
    <property type="project" value="UniProtKB-EC"/>
</dbReference>
<keyword evidence="2" id="KW-0067">ATP-binding</keyword>
<dbReference type="RefSeq" id="WP_353063295.1">
    <property type="nucleotide sequence ID" value="NZ_CP132942.1"/>
</dbReference>
<dbReference type="PANTHER" id="PTHR32309:SF31">
    <property type="entry name" value="CAPSULAR EXOPOLYSACCHARIDE FAMILY"/>
    <property type="match status" value="1"/>
</dbReference>
<dbReference type="Gene3D" id="3.40.50.300">
    <property type="entry name" value="P-loop containing nucleotide triphosphate hydrolases"/>
    <property type="match status" value="1"/>
</dbReference>
<dbReference type="GO" id="GO:0005524">
    <property type="term" value="F:ATP binding"/>
    <property type="evidence" value="ECO:0007669"/>
    <property type="project" value="UniProtKB-KW"/>
</dbReference>
<gene>
    <name evidence="4" type="ORF">RBB77_18680</name>
</gene>
<dbReference type="InterPro" id="IPR005702">
    <property type="entry name" value="Wzc-like_C"/>
</dbReference>
<protein>
    <submittedName>
        <fullName evidence="4">CpsD/CapB family tyrosine-protein kinase</fullName>
        <ecNumber evidence="4">2.7.10.2</ecNumber>
    </submittedName>
</protein>
<dbReference type="InterPro" id="IPR027417">
    <property type="entry name" value="P-loop_NTPase"/>
</dbReference>
<reference evidence="4" key="1">
    <citation type="submission" date="2023-08" db="EMBL/GenBank/DDBJ databases">
        <authorList>
            <person name="Messyasz A."/>
            <person name="Mannisto M.K."/>
            <person name="Kerkhof L.J."/>
            <person name="Haggblom M."/>
        </authorList>
    </citation>
    <scope>NUCLEOTIDE SEQUENCE</scope>
    <source>
        <strain evidence="4">X5P6</strain>
    </source>
</reference>
<dbReference type="NCBIfam" id="TIGR01007">
    <property type="entry name" value="eps_fam"/>
    <property type="match status" value="1"/>
</dbReference>
<keyword evidence="4" id="KW-0418">Kinase</keyword>